<proteinExistence type="predicted"/>
<name>A0ABP7B610_9MICO</name>
<evidence type="ECO:0008006" key="3">
    <source>
        <dbReference type="Google" id="ProtNLM"/>
    </source>
</evidence>
<protein>
    <recommendedName>
        <fullName evidence="3">Histidine kinase</fullName>
    </recommendedName>
</protein>
<comment type="caution">
    <text evidence="1">The sequence shown here is derived from an EMBL/GenBank/DDBJ whole genome shotgun (WGS) entry which is preliminary data.</text>
</comment>
<reference evidence="2" key="1">
    <citation type="journal article" date="2019" name="Int. J. Syst. Evol. Microbiol.">
        <title>The Global Catalogue of Microorganisms (GCM) 10K type strain sequencing project: providing services to taxonomists for standard genome sequencing and annotation.</title>
        <authorList>
            <consortium name="The Broad Institute Genomics Platform"/>
            <consortium name="The Broad Institute Genome Sequencing Center for Infectious Disease"/>
            <person name="Wu L."/>
            <person name="Ma J."/>
        </authorList>
    </citation>
    <scope>NUCLEOTIDE SEQUENCE [LARGE SCALE GENOMIC DNA]</scope>
    <source>
        <strain evidence="2">JCM 16546</strain>
    </source>
</reference>
<organism evidence="1 2">
    <name type="scientific">Microbacterium marinilacus</name>
    <dbReference type="NCBI Taxonomy" id="415209"/>
    <lineage>
        <taxon>Bacteria</taxon>
        <taxon>Bacillati</taxon>
        <taxon>Actinomycetota</taxon>
        <taxon>Actinomycetes</taxon>
        <taxon>Micrococcales</taxon>
        <taxon>Microbacteriaceae</taxon>
        <taxon>Microbacterium</taxon>
    </lineage>
</organism>
<evidence type="ECO:0000313" key="2">
    <source>
        <dbReference type="Proteomes" id="UP001410795"/>
    </source>
</evidence>
<gene>
    <name evidence="1" type="ORF">GCM10022202_07650</name>
</gene>
<evidence type="ECO:0000313" key="1">
    <source>
        <dbReference type="EMBL" id="GAA3650469.1"/>
    </source>
</evidence>
<sequence length="162" mass="17789">MDPYDTPPHRKAAERRIARLRDEPLDDARLHELIGLMLAGAVRRQVWLMFLDDAARLSDVVMPLSDYPRDPSEPGVVEDLGPVTAAALLSERIRTIAEAAGCGQAVLVWEREGGEAFRAEELSWASAMAKGLQGDAPRLRAQFVLHDDGLRVLAADDHAGAW</sequence>
<keyword evidence="2" id="KW-1185">Reference proteome</keyword>
<accession>A0ABP7B610</accession>
<dbReference type="EMBL" id="BAAAYV010000005">
    <property type="protein sequence ID" value="GAA3650469.1"/>
    <property type="molecule type" value="Genomic_DNA"/>
</dbReference>
<dbReference type="RefSeq" id="WP_221855899.1">
    <property type="nucleotide sequence ID" value="NZ_BAAAYV010000005.1"/>
</dbReference>
<dbReference type="Proteomes" id="UP001410795">
    <property type="component" value="Unassembled WGS sequence"/>
</dbReference>